<dbReference type="InterPro" id="IPR019734">
    <property type="entry name" value="TPR_rpt"/>
</dbReference>
<evidence type="ECO:0000256" key="1">
    <source>
        <dbReference type="ARBA" id="ARBA00004123"/>
    </source>
</evidence>
<evidence type="ECO:0000313" key="10">
    <source>
        <dbReference type="RefSeq" id="XP_065657263.1"/>
    </source>
</evidence>
<dbReference type="InterPro" id="IPR011990">
    <property type="entry name" value="TPR-like_helical_dom_sf"/>
</dbReference>
<keyword evidence="3" id="KW-0677">Repeat</keyword>
<dbReference type="Proteomes" id="UP001652625">
    <property type="component" value="Chromosome 07"/>
</dbReference>
<sequence length="419" mass="47743">MYLENEKNVLEEARPSSSKNEPSNLELAYLQELLSKGKRHYVCNEPRIALEVFVELCEKVADIYGQTGDECAEPYLYYAKTLLEMARVENGVLGNAVKDAPVLGDTEDASAEGDHGEEVDNLNIEEDLEGNPKESFEVCEQRKNEENEDEEENVENEVTKETSDCEAVDDEEITNMQLSWEMFELCCIICNRMMTYGEEKKVNEAKSFLAEAKYGLAQISLESERYEESVIDFQACLELYKNILTDREDRKIAEVYYNIGLALLFDKKFAEAITNFEQAVSVLEARVKMLENKVNELEKNGDKDKIDEYKKEITELKDLVLLDMMAKIEDAQEMKKQGDASVDAVKKFAKEMFSGISNGFEEGFDQGFDKEFNNTATSKDVVNDIGFKVRSIKRKSEDEFPPSEAKKFKPSNDASTDEL</sequence>
<dbReference type="InterPro" id="IPR051730">
    <property type="entry name" value="NASP-like"/>
</dbReference>
<keyword evidence="5" id="KW-0539">Nucleus</keyword>
<organism evidence="9 10">
    <name type="scientific">Hydra vulgaris</name>
    <name type="common">Hydra</name>
    <name type="synonym">Hydra attenuata</name>
    <dbReference type="NCBI Taxonomy" id="6087"/>
    <lineage>
        <taxon>Eukaryota</taxon>
        <taxon>Metazoa</taxon>
        <taxon>Cnidaria</taxon>
        <taxon>Hydrozoa</taxon>
        <taxon>Hydroidolina</taxon>
        <taxon>Anthoathecata</taxon>
        <taxon>Aplanulata</taxon>
        <taxon>Hydridae</taxon>
        <taxon>Hydra</taxon>
    </lineage>
</organism>
<feature type="coiled-coil region" evidence="7">
    <location>
        <begin position="273"/>
        <end position="319"/>
    </location>
</feature>
<proteinExistence type="inferred from homology"/>
<accession>A0ABM4C6N8</accession>
<dbReference type="RefSeq" id="XP_065657263.1">
    <property type="nucleotide sequence ID" value="XM_065801191.1"/>
</dbReference>
<feature type="compositionally biased region" description="Basic and acidic residues" evidence="8">
    <location>
        <begin position="1"/>
        <end position="14"/>
    </location>
</feature>
<name>A0ABM4C6N8_HYDVU</name>
<feature type="compositionally biased region" description="Acidic residues" evidence="8">
    <location>
        <begin position="119"/>
        <end position="129"/>
    </location>
</feature>
<comment type="similarity">
    <text evidence="2">Belongs to the NASP family.</text>
</comment>
<evidence type="ECO:0000256" key="3">
    <source>
        <dbReference type="ARBA" id="ARBA00022737"/>
    </source>
</evidence>
<feature type="region of interest" description="Disordered" evidence="8">
    <location>
        <begin position="1"/>
        <end position="22"/>
    </location>
</feature>
<evidence type="ECO:0000256" key="5">
    <source>
        <dbReference type="ARBA" id="ARBA00023242"/>
    </source>
</evidence>
<comment type="subcellular location">
    <subcellularLocation>
        <location evidence="1">Nucleus</location>
    </subcellularLocation>
</comment>
<dbReference type="Gene3D" id="1.25.40.10">
    <property type="entry name" value="Tetratricopeptide repeat domain"/>
    <property type="match status" value="1"/>
</dbReference>
<evidence type="ECO:0000256" key="4">
    <source>
        <dbReference type="ARBA" id="ARBA00022803"/>
    </source>
</evidence>
<evidence type="ECO:0000256" key="7">
    <source>
        <dbReference type="SAM" id="Coils"/>
    </source>
</evidence>
<feature type="region of interest" description="Disordered" evidence="8">
    <location>
        <begin position="105"/>
        <end position="165"/>
    </location>
</feature>
<evidence type="ECO:0000256" key="6">
    <source>
        <dbReference type="PROSITE-ProRule" id="PRU00339"/>
    </source>
</evidence>
<feature type="compositionally biased region" description="Basic and acidic residues" evidence="8">
    <location>
        <begin position="130"/>
        <end position="145"/>
    </location>
</feature>
<dbReference type="SUPFAM" id="SSF48452">
    <property type="entry name" value="TPR-like"/>
    <property type="match status" value="1"/>
</dbReference>
<gene>
    <name evidence="10" type="primary">LOC100202883</name>
</gene>
<feature type="repeat" description="TPR" evidence="6">
    <location>
        <begin position="253"/>
        <end position="286"/>
    </location>
</feature>
<dbReference type="GeneID" id="100202883"/>
<keyword evidence="4 6" id="KW-0802">TPR repeat</keyword>
<evidence type="ECO:0000256" key="8">
    <source>
        <dbReference type="SAM" id="MobiDB-lite"/>
    </source>
</evidence>
<dbReference type="PROSITE" id="PS50005">
    <property type="entry name" value="TPR"/>
    <property type="match status" value="1"/>
</dbReference>
<protein>
    <submittedName>
        <fullName evidence="10">Histone-binding protein N1/N2 isoform X3</fullName>
    </submittedName>
</protein>
<feature type="region of interest" description="Disordered" evidence="8">
    <location>
        <begin position="393"/>
        <end position="419"/>
    </location>
</feature>
<dbReference type="SMART" id="SM00028">
    <property type="entry name" value="TPR"/>
    <property type="match status" value="2"/>
</dbReference>
<dbReference type="PANTHER" id="PTHR15081:SF1">
    <property type="entry name" value="NUCLEAR AUTOANTIGENIC SPERM PROTEIN"/>
    <property type="match status" value="1"/>
</dbReference>
<evidence type="ECO:0000313" key="9">
    <source>
        <dbReference type="Proteomes" id="UP001652625"/>
    </source>
</evidence>
<evidence type="ECO:0000256" key="2">
    <source>
        <dbReference type="ARBA" id="ARBA00008402"/>
    </source>
</evidence>
<keyword evidence="9" id="KW-1185">Reference proteome</keyword>
<dbReference type="PANTHER" id="PTHR15081">
    <property type="entry name" value="NUCLEAR AUTOANTIGENIC SPERM PROTEIN NASP -RELATED"/>
    <property type="match status" value="1"/>
</dbReference>
<reference evidence="10" key="1">
    <citation type="submission" date="2025-08" db="UniProtKB">
        <authorList>
            <consortium name="RefSeq"/>
        </authorList>
    </citation>
    <scope>IDENTIFICATION</scope>
</reference>
<dbReference type="Pfam" id="PF13424">
    <property type="entry name" value="TPR_12"/>
    <property type="match status" value="1"/>
</dbReference>
<feature type="compositionally biased region" description="Acidic residues" evidence="8">
    <location>
        <begin position="146"/>
        <end position="155"/>
    </location>
</feature>
<keyword evidence="7" id="KW-0175">Coiled coil</keyword>